<name>A0A9P3GG25_9APHY</name>
<dbReference type="CDD" id="cd05471">
    <property type="entry name" value="pepsin_like"/>
    <property type="match status" value="1"/>
</dbReference>
<dbReference type="InterPro" id="IPR033121">
    <property type="entry name" value="PEPTIDASE_A1"/>
</dbReference>
<dbReference type="AlphaFoldDB" id="A0A9P3GG25"/>
<dbReference type="Pfam" id="PF00026">
    <property type="entry name" value="Asp"/>
    <property type="match status" value="1"/>
</dbReference>
<comment type="caution">
    <text evidence="6">The sequence shown here is derived from an EMBL/GenBank/DDBJ whole genome shotgun (WGS) entry which is preliminary data.</text>
</comment>
<evidence type="ECO:0000256" key="1">
    <source>
        <dbReference type="ARBA" id="ARBA00007447"/>
    </source>
</evidence>
<dbReference type="PANTHER" id="PTHR47966:SF51">
    <property type="entry name" value="BETA-SITE APP-CLEAVING ENZYME, ISOFORM A-RELATED"/>
    <property type="match status" value="1"/>
</dbReference>
<dbReference type="OrthoDB" id="15189at2759"/>
<dbReference type="SUPFAM" id="SSF50630">
    <property type="entry name" value="Acid proteases"/>
    <property type="match status" value="1"/>
</dbReference>
<evidence type="ECO:0000313" key="7">
    <source>
        <dbReference type="Proteomes" id="UP000703269"/>
    </source>
</evidence>
<feature type="active site" evidence="2">
    <location>
        <position position="127"/>
    </location>
</feature>
<dbReference type="GO" id="GO:0004190">
    <property type="term" value="F:aspartic-type endopeptidase activity"/>
    <property type="evidence" value="ECO:0007669"/>
    <property type="project" value="InterPro"/>
</dbReference>
<feature type="chain" id="PRO_5040380756" evidence="4">
    <location>
        <begin position="22"/>
        <end position="420"/>
    </location>
</feature>
<dbReference type="InterPro" id="IPR034164">
    <property type="entry name" value="Pepsin-like_dom"/>
</dbReference>
<evidence type="ECO:0000313" key="6">
    <source>
        <dbReference type="EMBL" id="GJE94265.1"/>
    </source>
</evidence>
<evidence type="ECO:0000256" key="2">
    <source>
        <dbReference type="PIRSR" id="PIRSR601461-1"/>
    </source>
</evidence>
<reference evidence="6 7" key="1">
    <citation type="submission" date="2021-08" db="EMBL/GenBank/DDBJ databases">
        <title>Draft Genome Sequence of Phanerochaete sordida strain YK-624.</title>
        <authorList>
            <person name="Mori T."/>
            <person name="Dohra H."/>
            <person name="Suzuki T."/>
            <person name="Kawagishi H."/>
            <person name="Hirai H."/>
        </authorList>
    </citation>
    <scope>NUCLEOTIDE SEQUENCE [LARGE SCALE GENOMIC DNA]</scope>
    <source>
        <strain evidence="6 7">YK-624</strain>
    </source>
</reference>
<dbReference type="PANTHER" id="PTHR47966">
    <property type="entry name" value="BETA-SITE APP-CLEAVING ENZYME, ISOFORM A-RELATED"/>
    <property type="match status" value="1"/>
</dbReference>
<keyword evidence="3" id="KW-1015">Disulfide bond</keyword>
<dbReference type="PRINTS" id="PR00792">
    <property type="entry name" value="PEPSIN"/>
</dbReference>
<dbReference type="EMBL" id="BPQB01000038">
    <property type="protein sequence ID" value="GJE94265.1"/>
    <property type="molecule type" value="Genomic_DNA"/>
</dbReference>
<sequence length="420" mass="44679">MIHTSIAIFATFALCTSASSAAQAPGVSIELGERSSLTRPDGTFDYESADLQSVKIHNKYQQNFRNLVANGGNLPDGWELRELRTVPETMQKRASGSEPLIDEDHDTEWEGNIAIGTPGQTFLVDFDTGSGDLWVPSSACRDVNCLGKQKYNAALSSTSSRKNGTFTIRYADNSTVSGPIYTDSVTVAGLTAKDQYFSPVETLSKSFANGPVNGIVGLAYPGISRLRKDPFFTTLIKQGTVSAGVFAIKLATVGSTLFLGGTDTTKYTGDIEYHAVNSSASVWLTDGAKTVVGALNPNTGFQAIIDSGTKLMYGPPNAVQTFYAAIPGSAVYNAQRGYYSYPCHALPAIGFSWGGKTWEVTSGNFNLGATEVGGSQCVGTLVGHDFGFGPNVWLLGDSFMKNVYTAFSFDKNSVGFATLA</sequence>
<keyword evidence="4" id="KW-0732">Signal</keyword>
<gene>
    <name evidence="6" type="ORF">PsYK624_104340</name>
</gene>
<keyword evidence="6" id="KW-0645">Protease</keyword>
<dbReference type="Gene3D" id="2.40.70.10">
    <property type="entry name" value="Acid Proteases"/>
    <property type="match status" value="2"/>
</dbReference>
<dbReference type="InterPro" id="IPR001461">
    <property type="entry name" value="Aspartic_peptidase_A1"/>
</dbReference>
<keyword evidence="6" id="KW-0378">Hydrolase</keyword>
<organism evidence="6 7">
    <name type="scientific">Phanerochaete sordida</name>
    <dbReference type="NCBI Taxonomy" id="48140"/>
    <lineage>
        <taxon>Eukaryota</taxon>
        <taxon>Fungi</taxon>
        <taxon>Dikarya</taxon>
        <taxon>Basidiomycota</taxon>
        <taxon>Agaricomycotina</taxon>
        <taxon>Agaricomycetes</taxon>
        <taxon>Polyporales</taxon>
        <taxon>Phanerochaetaceae</taxon>
        <taxon>Phanerochaete</taxon>
    </lineage>
</organism>
<dbReference type="Proteomes" id="UP000703269">
    <property type="component" value="Unassembled WGS sequence"/>
</dbReference>
<feature type="active site" evidence="2">
    <location>
        <position position="306"/>
    </location>
</feature>
<feature type="domain" description="Peptidase A1" evidence="5">
    <location>
        <begin position="109"/>
        <end position="417"/>
    </location>
</feature>
<keyword evidence="7" id="KW-1185">Reference proteome</keyword>
<dbReference type="PROSITE" id="PS51767">
    <property type="entry name" value="PEPTIDASE_A1"/>
    <property type="match status" value="1"/>
</dbReference>
<evidence type="ECO:0000259" key="5">
    <source>
        <dbReference type="PROSITE" id="PS51767"/>
    </source>
</evidence>
<proteinExistence type="inferred from homology"/>
<evidence type="ECO:0000256" key="4">
    <source>
        <dbReference type="SAM" id="SignalP"/>
    </source>
</evidence>
<dbReference type="GO" id="GO:0006508">
    <property type="term" value="P:proteolysis"/>
    <property type="evidence" value="ECO:0007669"/>
    <property type="project" value="UniProtKB-KW"/>
</dbReference>
<comment type="similarity">
    <text evidence="1">Belongs to the peptidase A1 family.</text>
</comment>
<dbReference type="FunFam" id="2.40.70.10:FF:000008">
    <property type="entry name" value="Cathepsin D"/>
    <property type="match status" value="1"/>
</dbReference>
<feature type="signal peptide" evidence="4">
    <location>
        <begin position="1"/>
        <end position="21"/>
    </location>
</feature>
<dbReference type="InterPro" id="IPR021109">
    <property type="entry name" value="Peptidase_aspartic_dom_sf"/>
</dbReference>
<accession>A0A9P3GG25</accession>
<feature type="disulfide bond" evidence="3">
    <location>
        <begin position="140"/>
        <end position="145"/>
    </location>
</feature>
<evidence type="ECO:0000256" key="3">
    <source>
        <dbReference type="PIRSR" id="PIRSR601461-2"/>
    </source>
</evidence>
<protein>
    <submittedName>
        <fullName evidence="6">Aspartic protease</fullName>
    </submittedName>
</protein>